<evidence type="ECO:0000256" key="6">
    <source>
        <dbReference type="ARBA" id="ARBA00042361"/>
    </source>
</evidence>
<dbReference type="PROSITE" id="PS51084">
    <property type="entry name" value="HIT_2"/>
    <property type="match status" value="1"/>
</dbReference>
<evidence type="ECO:0000256" key="8">
    <source>
        <dbReference type="SAM" id="SignalP"/>
    </source>
</evidence>
<evidence type="ECO:0000256" key="5">
    <source>
        <dbReference type="ARBA" id="ARBA00039802"/>
    </source>
</evidence>
<dbReference type="PANTHER" id="PTHR12486:SF5">
    <property type="entry name" value="ADENOSINE 5'-MONOPHOSPHORAMIDASE HINT3"/>
    <property type="match status" value="1"/>
</dbReference>
<dbReference type="SUPFAM" id="SSF54197">
    <property type="entry name" value="HIT-like"/>
    <property type="match status" value="1"/>
</dbReference>
<sequence>MKKRYLFLFPLFGLLLILIVKYSTETGNELDAQSLSECLFCKIAKGTFSTTKLEFEDEEFVIFKDKNPAAKIHYLAVPKQHYDSIKALNKSHIGLIERMQNGMINFLKSKDVDLSVAVIGYHVPPFISQKHLHLHGISPVSEMSVSNRISFFMPSFWFKSVS</sequence>
<proteinExistence type="inferred from homology"/>
<dbReference type="InterPro" id="IPR011146">
    <property type="entry name" value="HIT-like"/>
</dbReference>
<dbReference type="PANTHER" id="PTHR12486">
    <property type="entry name" value="APRATAXIN-RELATED"/>
    <property type="match status" value="1"/>
</dbReference>
<feature type="signal peptide" evidence="8">
    <location>
        <begin position="1"/>
        <end position="26"/>
    </location>
</feature>
<feature type="chain" id="PRO_5002811730" description="Adenosine 5'-monophosphoramidase HINT3" evidence="8">
    <location>
        <begin position="27"/>
        <end position="162"/>
    </location>
</feature>
<reference evidence="10 11" key="1">
    <citation type="journal article" date="2007" name="Nature">
        <title>Evolution of genes and genomes on the Drosophila phylogeny.</title>
        <authorList>
            <consortium name="Drosophila 12 Genomes Consortium"/>
            <person name="Clark A.G."/>
            <person name="Eisen M.B."/>
            <person name="Smith D.R."/>
            <person name="Bergman C.M."/>
            <person name="Oliver B."/>
            <person name="Markow T.A."/>
            <person name="Kaufman T.C."/>
            <person name="Kellis M."/>
            <person name="Gelbart W."/>
            <person name="Iyer V.N."/>
            <person name="Pollard D.A."/>
            <person name="Sackton T.B."/>
            <person name="Larracuente A.M."/>
            <person name="Singh N.D."/>
            <person name="Abad J.P."/>
            <person name="Abt D.N."/>
            <person name="Adryan B."/>
            <person name="Aguade M."/>
            <person name="Akashi H."/>
            <person name="Anderson W.W."/>
            <person name="Aquadro C.F."/>
            <person name="Ardell D.H."/>
            <person name="Arguello R."/>
            <person name="Artieri C.G."/>
            <person name="Barbash D.A."/>
            <person name="Barker D."/>
            <person name="Barsanti P."/>
            <person name="Batterham P."/>
            <person name="Batzoglou S."/>
            <person name="Begun D."/>
            <person name="Bhutkar A."/>
            <person name="Blanco E."/>
            <person name="Bosak S.A."/>
            <person name="Bradley R.K."/>
            <person name="Brand A.D."/>
            <person name="Brent M.R."/>
            <person name="Brooks A.N."/>
            <person name="Brown R.H."/>
            <person name="Butlin R.K."/>
            <person name="Caggese C."/>
            <person name="Calvi B.R."/>
            <person name="Bernardo de Carvalho A."/>
            <person name="Caspi A."/>
            <person name="Castrezana S."/>
            <person name="Celniker S.E."/>
            <person name="Chang J.L."/>
            <person name="Chapple C."/>
            <person name="Chatterji S."/>
            <person name="Chinwalla A."/>
            <person name="Civetta A."/>
            <person name="Clifton S.W."/>
            <person name="Comeron J.M."/>
            <person name="Costello J.C."/>
            <person name="Coyne J.A."/>
            <person name="Daub J."/>
            <person name="David R.G."/>
            <person name="Delcher A.L."/>
            <person name="Delehaunty K."/>
            <person name="Do C.B."/>
            <person name="Ebling H."/>
            <person name="Edwards K."/>
            <person name="Eickbush T."/>
            <person name="Evans J.D."/>
            <person name="Filipski A."/>
            <person name="Findeiss S."/>
            <person name="Freyhult E."/>
            <person name="Fulton L."/>
            <person name="Fulton R."/>
            <person name="Garcia A.C."/>
            <person name="Gardiner A."/>
            <person name="Garfield D.A."/>
            <person name="Garvin B.E."/>
            <person name="Gibson G."/>
            <person name="Gilbert D."/>
            <person name="Gnerre S."/>
            <person name="Godfrey J."/>
            <person name="Good R."/>
            <person name="Gotea V."/>
            <person name="Gravely B."/>
            <person name="Greenberg A.J."/>
            <person name="Griffiths-Jones S."/>
            <person name="Gross S."/>
            <person name="Guigo R."/>
            <person name="Gustafson E.A."/>
            <person name="Haerty W."/>
            <person name="Hahn M.W."/>
            <person name="Halligan D.L."/>
            <person name="Halpern A.L."/>
            <person name="Halter G.M."/>
            <person name="Han M.V."/>
            <person name="Heger A."/>
            <person name="Hillier L."/>
            <person name="Hinrichs A.S."/>
            <person name="Holmes I."/>
            <person name="Hoskins R.A."/>
            <person name="Hubisz M.J."/>
            <person name="Hultmark D."/>
            <person name="Huntley M.A."/>
            <person name="Jaffe D.B."/>
            <person name="Jagadeeshan S."/>
            <person name="Jeck W.R."/>
            <person name="Johnson J."/>
            <person name="Jones C.D."/>
            <person name="Jordan W.C."/>
            <person name="Karpen G.H."/>
            <person name="Kataoka E."/>
            <person name="Keightley P.D."/>
            <person name="Kheradpour P."/>
            <person name="Kirkness E.F."/>
            <person name="Koerich L.B."/>
            <person name="Kristiansen K."/>
            <person name="Kudrna D."/>
            <person name="Kulathinal R.J."/>
            <person name="Kumar S."/>
            <person name="Kwok R."/>
            <person name="Lander E."/>
            <person name="Langley C.H."/>
            <person name="Lapoint R."/>
            <person name="Lazzaro B.P."/>
            <person name="Lee S.J."/>
            <person name="Levesque L."/>
            <person name="Li R."/>
            <person name="Lin C.F."/>
            <person name="Lin M.F."/>
            <person name="Lindblad-Toh K."/>
            <person name="Llopart A."/>
            <person name="Long M."/>
            <person name="Low L."/>
            <person name="Lozovsky E."/>
            <person name="Lu J."/>
            <person name="Luo M."/>
            <person name="Machado C.A."/>
            <person name="Makalowski W."/>
            <person name="Marzo M."/>
            <person name="Matsuda M."/>
            <person name="Matzkin L."/>
            <person name="McAllister B."/>
            <person name="McBride C.S."/>
            <person name="McKernan B."/>
            <person name="McKernan K."/>
            <person name="Mendez-Lago M."/>
            <person name="Minx P."/>
            <person name="Mollenhauer M.U."/>
            <person name="Montooth K."/>
            <person name="Mount S.M."/>
            <person name="Mu X."/>
            <person name="Myers E."/>
            <person name="Negre B."/>
            <person name="Newfeld S."/>
            <person name="Nielsen R."/>
            <person name="Noor M.A."/>
            <person name="O'Grady P."/>
            <person name="Pachter L."/>
            <person name="Papaceit M."/>
            <person name="Parisi M.J."/>
            <person name="Parisi M."/>
            <person name="Parts L."/>
            <person name="Pedersen J.S."/>
            <person name="Pesole G."/>
            <person name="Phillippy A.M."/>
            <person name="Ponting C.P."/>
            <person name="Pop M."/>
            <person name="Porcelli D."/>
            <person name="Powell J.R."/>
            <person name="Prohaska S."/>
            <person name="Pruitt K."/>
            <person name="Puig M."/>
            <person name="Quesneville H."/>
            <person name="Ram K.R."/>
            <person name="Rand D."/>
            <person name="Rasmussen M.D."/>
            <person name="Reed L.K."/>
            <person name="Reenan R."/>
            <person name="Reily A."/>
            <person name="Remington K.A."/>
            <person name="Rieger T.T."/>
            <person name="Ritchie M.G."/>
            <person name="Robin C."/>
            <person name="Rogers Y.H."/>
            <person name="Rohde C."/>
            <person name="Rozas J."/>
            <person name="Rubenfield M.J."/>
            <person name="Ruiz A."/>
            <person name="Russo S."/>
            <person name="Salzberg S.L."/>
            <person name="Sanchez-Gracia A."/>
            <person name="Saranga D.J."/>
            <person name="Sato H."/>
            <person name="Schaeffer S.W."/>
            <person name="Schatz M.C."/>
            <person name="Schlenke T."/>
            <person name="Schwartz R."/>
            <person name="Segarra C."/>
            <person name="Singh R.S."/>
            <person name="Sirot L."/>
            <person name="Sirota M."/>
            <person name="Sisneros N.B."/>
            <person name="Smith C.D."/>
            <person name="Smith T.F."/>
            <person name="Spieth J."/>
            <person name="Stage D.E."/>
            <person name="Stark A."/>
            <person name="Stephan W."/>
            <person name="Strausberg R.L."/>
            <person name="Strempel S."/>
            <person name="Sturgill D."/>
            <person name="Sutton G."/>
            <person name="Sutton G.G."/>
            <person name="Tao W."/>
            <person name="Teichmann S."/>
            <person name="Tobari Y.N."/>
            <person name="Tomimura Y."/>
            <person name="Tsolas J.M."/>
            <person name="Valente V.L."/>
            <person name="Venter E."/>
            <person name="Venter J.C."/>
            <person name="Vicario S."/>
            <person name="Vieira F.G."/>
            <person name="Vilella A.J."/>
            <person name="Villasante A."/>
            <person name="Walenz B."/>
            <person name="Wang J."/>
            <person name="Wasserman M."/>
            <person name="Watts T."/>
            <person name="Wilson D."/>
            <person name="Wilson R.K."/>
            <person name="Wing R.A."/>
            <person name="Wolfner M.F."/>
            <person name="Wong A."/>
            <person name="Wong G.K."/>
            <person name="Wu C.I."/>
            <person name="Wu G."/>
            <person name="Yamamoto D."/>
            <person name="Yang H.P."/>
            <person name="Yang S.P."/>
            <person name="Yorke J.A."/>
            <person name="Yoshida K."/>
            <person name="Zdobnov E."/>
            <person name="Zhang P."/>
            <person name="Zhang Y."/>
            <person name="Zimin A.V."/>
            <person name="Baldwin J."/>
            <person name="Abdouelleil A."/>
            <person name="Abdulkadir J."/>
            <person name="Abebe A."/>
            <person name="Abera B."/>
            <person name="Abreu J."/>
            <person name="Acer S.C."/>
            <person name="Aftuck L."/>
            <person name="Alexander A."/>
            <person name="An P."/>
            <person name="Anderson E."/>
            <person name="Anderson S."/>
            <person name="Arachi H."/>
            <person name="Azer M."/>
            <person name="Bachantsang P."/>
            <person name="Barry A."/>
            <person name="Bayul T."/>
            <person name="Berlin A."/>
            <person name="Bessette D."/>
            <person name="Bloom T."/>
            <person name="Blye J."/>
            <person name="Boguslavskiy L."/>
            <person name="Bonnet C."/>
            <person name="Boukhgalter B."/>
            <person name="Bourzgui I."/>
            <person name="Brown A."/>
            <person name="Cahill P."/>
            <person name="Channer S."/>
            <person name="Cheshatsang Y."/>
            <person name="Chuda L."/>
            <person name="Citroen M."/>
            <person name="Collymore A."/>
            <person name="Cooke P."/>
            <person name="Costello M."/>
            <person name="D'Aco K."/>
            <person name="Daza R."/>
            <person name="De Haan G."/>
            <person name="DeGray S."/>
            <person name="DeMaso C."/>
            <person name="Dhargay N."/>
            <person name="Dooley K."/>
            <person name="Dooley E."/>
            <person name="Doricent M."/>
            <person name="Dorje P."/>
            <person name="Dorjee K."/>
            <person name="Dupes A."/>
            <person name="Elong R."/>
            <person name="Falk J."/>
            <person name="Farina A."/>
            <person name="Faro S."/>
            <person name="Ferguson D."/>
            <person name="Fisher S."/>
            <person name="Foley C.D."/>
            <person name="Franke A."/>
            <person name="Friedrich D."/>
            <person name="Gadbois L."/>
            <person name="Gearin G."/>
            <person name="Gearin C.R."/>
            <person name="Giannoukos G."/>
            <person name="Goode T."/>
            <person name="Graham J."/>
            <person name="Grandbois E."/>
            <person name="Grewal S."/>
            <person name="Gyaltsen K."/>
            <person name="Hafez N."/>
            <person name="Hagos B."/>
            <person name="Hall J."/>
            <person name="Henson C."/>
            <person name="Hollinger A."/>
            <person name="Honan T."/>
            <person name="Huard M.D."/>
            <person name="Hughes L."/>
            <person name="Hurhula B."/>
            <person name="Husby M.E."/>
            <person name="Kamat A."/>
            <person name="Kanga B."/>
            <person name="Kashin S."/>
            <person name="Khazanovich D."/>
            <person name="Kisner P."/>
            <person name="Lance K."/>
            <person name="Lara M."/>
            <person name="Lee W."/>
            <person name="Lennon N."/>
            <person name="Letendre F."/>
            <person name="LeVine R."/>
            <person name="Lipovsky A."/>
            <person name="Liu X."/>
            <person name="Liu J."/>
            <person name="Liu S."/>
            <person name="Lokyitsang T."/>
            <person name="Lokyitsang Y."/>
            <person name="Lubonja R."/>
            <person name="Lui A."/>
            <person name="MacDonald P."/>
            <person name="Magnisalis V."/>
            <person name="Maru K."/>
            <person name="Matthews C."/>
            <person name="McCusker W."/>
            <person name="McDonough S."/>
            <person name="Mehta T."/>
            <person name="Meldrim J."/>
            <person name="Meneus L."/>
            <person name="Mihai O."/>
            <person name="Mihalev A."/>
            <person name="Mihova T."/>
            <person name="Mittelman R."/>
            <person name="Mlenga V."/>
            <person name="Montmayeur A."/>
            <person name="Mulrain L."/>
            <person name="Navidi A."/>
            <person name="Naylor J."/>
            <person name="Negash T."/>
            <person name="Nguyen T."/>
            <person name="Nguyen N."/>
            <person name="Nicol R."/>
            <person name="Norbu C."/>
            <person name="Norbu N."/>
            <person name="Novod N."/>
            <person name="O'Neill B."/>
            <person name="Osman S."/>
            <person name="Markiewicz E."/>
            <person name="Oyono O.L."/>
            <person name="Patti C."/>
            <person name="Phunkhang P."/>
            <person name="Pierre F."/>
            <person name="Priest M."/>
            <person name="Raghuraman S."/>
            <person name="Rege F."/>
            <person name="Reyes R."/>
            <person name="Rise C."/>
            <person name="Rogov P."/>
            <person name="Ross K."/>
            <person name="Ryan E."/>
            <person name="Settipalli S."/>
            <person name="Shea T."/>
            <person name="Sherpa N."/>
            <person name="Shi L."/>
            <person name="Shih D."/>
            <person name="Sparrow T."/>
            <person name="Spaulding J."/>
            <person name="Stalker J."/>
            <person name="Stange-Thomann N."/>
            <person name="Stavropoulos S."/>
            <person name="Stone C."/>
            <person name="Strader C."/>
            <person name="Tesfaye S."/>
            <person name="Thomson T."/>
            <person name="Thoulutsang Y."/>
            <person name="Thoulutsang D."/>
            <person name="Topham K."/>
            <person name="Topping I."/>
            <person name="Tsamla T."/>
            <person name="Vassiliev H."/>
            <person name="Vo A."/>
            <person name="Wangchuk T."/>
            <person name="Wangdi T."/>
            <person name="Weiand M."/>
            <person name="Wilkinson J."/>
            <person name="Wilson A."/>
            <person name="Yadav S."/>
            <person name="Young G."/>
            <person name="Yu Q."/>
            <person name="Zembek L."/>
            <person name="Zhong D."/>
            <person name="Zimmer A."/>
            <person name="Zwirko Z."/>
            <person name="Jaffe D.B."/>
            <person name="Alvarez P."/>
            <person name="Brockman W."/>
            <person name="Butler J."/>
            <person name="Chin C."/>
            <person name="Gnerre S."/>
            <person name="Grabherr M."/>
            <person name="Kleber M."/>
            <person name="Mauceli E."/>
            <person name="MacCallum I."/>
        </authorList>
    </citation>
    <scope>NUCLEOTIDE SEQUENCE [LARGE SCALE GENOMIC DNA]</scope>
    <source>
        <strain evidence="11">Tucson 15287-2541.00</strain>
    </source>
</reference>
<keyword evidence="2" id="KW-0378">Hydrolase</keyword>
<dbReference type="Proteomes" id="UP000001070">
    <property type="component" value="Unassembled WGS sequence"/>
</dbReference>
<dbReference type="Gene3D" id="3.30.428.10">
    <property type="entry name" value="HIT-like"/>
    <property type="match status" value="1"/>
</dbReference>
<evidence type="ECO:0000313" key="11">
    <source>
        <dbReference type="Proteomes" id="UP000001070"/>
    </source>
</evidence>
<protein>
    <recommendedName>
        <fullName evidence="5">Adenosine 5'-monophosphoramidase HINT3</fullName>
    </recommendedName>
    <alternativeName>
        <fullName evidence="6">Histidine triad nucleotide-binding protein 3</fullName>
    </alternativeName>
</protein>
<dbReference type="OrthoDB" id="275748at2759"/>
<keyword evidence="11" id="KW-1185">Reference proteome</keyword>
<evidence type="ECO:0000313" key="10">
    <source>
        <dbReference type="EMBL" id="EDW02758.1"/>
    </source>
</evidence>
<dbReference type="InParanoid" id="B4JAH2"/>
<feature type="domain" description="HIT" evidence="9">
    <location>
        <begin position="39"/>
        <end position="151"/>
    </location>
</feature>
<feature type="short sequence motif" description="Histidine triad motif" evidence="7">
    <location>
        <begin position="131"/>
        <end position="135"/>
    </location>
</feature>
<dbReference type="EMBL" id="CH916368">
    <property type="protein sequence ID" value="EDW02758.1"/>
    <property type="molecule type" value="Genomic_DNA"/>
</dbReference>
<dbReference type="Pfam" id="PF11969">
    <property type="entry name" value="DcpS_C"/>
    <property type="match status" value="1"/>
</dbReference>
<dbReference type="GO" id="GO:0016787">
    <property type="term" value="F:hydrolase activity"/>
    <property type="evidence" value="ECO:0007669"/>
    <property type="project" value="UniProtKB-KW"/>
</dbReference>
<gene>
    <name evidence="10" type="primary">Dgri\GH10860</name>
    <name evidence="10" type="ORF">Dgri_GH10860</name>
</gene>
<evidence type="ECO:0000256" key="2">
    <source>
        <dbReference type="ARBA" id="ARBA00022801"/>
    </source>
</evidence>
<evidence type="ECO:0000256" key="7">
    <source>
        <dbReference type="PROSITE-ProRule" id="PRU00464"/>
    </source>
</evidence>
<evidence type="ECO:0000259" key="9">
    <source>
        <dbReference type="PROSITE" id="PS51084"/>
    </source>
</evidence>
<accession>B4JAH2</accession>
<dbReference type="STRING" id="7222.B4JAH2"/>
<dbReference type="PhylomeDB" id="B4JAH2"/>
<keyword evidence="8" id="KW-0732">Signal</keyword>
<comment type="catalytic activity">
    <reaction evidence="3">
        <text>adenosine 5'-phosphoramidate + H2O = NH4(+) + AMP</text>
        <dbReference type="Rhea" id="RHEA:67916"/>
        <dbReference type="ChEBI" id="CHEBI:15377"/>
        <dbReference type="ChEBI" id="CHEBI:28938"/>
        <dbReference type="ChEBI" id="CHEBI:57890"/>
        <dbReference type="ChEBI" id="CHEBI:456215"/>
    </reaction>
</comment>
<evidence type="ECO:0000256" key="1">
    <source>
        <dbReference type="ARBA" id="ARBA00022741"/>
    </source>
</evidence>
<dbReference type="eggNOG" id="KOG4359">
    <property type="taxonomic scope" value="Eukaryota"/>
</dbReference>
<dbReference type="FunCoup" id="B4JAH2">
    <property type="interactions" value="959"/>
</dbReference>
<evidence type="ECO:0000256" key="4">
    <source>
        <dbReference type="ARBA" id="ARBA00025764"/>
    </source>
</evidence>
<keyword evidence="1" id="KW-0547">Nucleotide-binding</keyword>
<dbReference type="HOGENOM" id="CLU_056776_4_2_1"/>
<dbReference type="InterPro" id="IPR036265">
    <property type="entry name" value="HIT-like_sf"/>
</dbReference>
<comment type="similarity">
    <text evidence="4">Belongs to the HINT family.</text>
</comment>
<name>B4JAH2_DROGR</name>
<dbReference type="KEGG" id="dgr:6561713"/>
<evidence type="ECO:0000256" key="3">
    <source>
        <dbReference type="ARBA" id="ARBA00024472"/>
    </source>
</evidence>
<organism evidence="11">
    <name type="scientific">Drosophila grimshawi</name>
    <name type="common">Hawaiian fruit fly</name>
    <name type="synonym">Idiomyia grimshawi</name>
    <dbReference type="NCBI Taxonomy" id="7222"/>
    <lineage>
        <taxon>Eukaryota</taxon>
        <taxon>Metazoa</taxon>
        <taxon>Ecdysozoa</taxon>
        <taxon>Arthropoda</taxon>
        <taxon>Hexapoda</taxon>
        <taxon>Insecta</taxon>
        <taxon>Pterygota</taxon>
        <taxon>Neoptera</taxon>
        <taxon>Endopterygota</taxon>
        <taxon>Diptera</taxon>
        <taxon>Brachycera</taxon>
        <taxon>Muscomorpha</taxon>
        <taxon>Ephydroidea</taxon>
        <taxon>Drosophilidae</taxon>
        <taxon>Drosophila</taxon>
        <taxon>Hawaiian Drosophila</taxon>
    </lineage>
</organism>
<dbReference type="AlphaFoldDB" id="B4JAH2"/>
<dbReference type="GO" id="GO:0000166">
    <property type="term" value="F:nucleotide binding"/>
    <property type="evidence" value="ECO:0007669"/>
    <property type="project" value="UniProtKB-KW"/>
</dbReference>
<dbReference type="OMA" id="PSFWFKK"/>